<proteinExistence type="predicted"/>
<keyword evidence="2" id="KW-1185">Reference proteome</keyword>
<gene>
    <name evidence="1" type="ORF">NEE14_002900</name>
</gene>
<organism evidence="1 2">
    <name type="scientific">Parabacteroides absconsus</name>
    <dbReference type="NCBI Taxonomy" id="2951805"/>
    <lineage>
        <taxon>Bacteria</taxon>
        <taxon>Pseudomonadati</taxon>
        <taxon>Bacteroidota</taxon>
        <taxon>Bacteroidia</taxon>
        <taxon>Bacteroidales</taxon>
        <taxon>Tannerellaceae</taxon>
        <taxon>Parabacteroides</taxon>
    </lineage>
</organism>
<dbReference type="RefSeq" id="WP_251967426.1">
    <property type="nucleotide sequence ID" value="NZ_CP146284.1"/>
</dbReference>
<dbReference type="EMBL" id="CP146284">
    <property type="protein sequence ID" value="WWV66955.1"/>
    <property type="molecule type" value="Genomic_DNA"/>
</dbReference>
<dbReference type="InterPro" id="IPR025316">
    <property type="entry name" value="DUF4221"/>
</dbReference>
<dbReference type="SUPFAM" id="SSF63825">
    <property type="entry name" value="YWTD domain"/>
    <property type="match status" value="1"/>
</dbReference>
<sequence>MRVESVDIKREEINFPPSDVLQLKSYYLTSFNQSGSLPELIGYNYKEHALDCIDLTSKQITQIPLQPEGPQAIVRPTGIYYHSKDSIWLSDESQNVFLLNRTGDVVKRIDLKAYLDEGEELIIRTNHTMSTIHLGYDPNHQSLLCTIKDKSVKPTRFKVKEISLSNQEVSSFDLSASVVEPNIDEGYANMSEPNVSFIGENIIYNYPIESHIYILNRQDGSRKTIEADSEYTPNKANKCSSKTDYSAWVKHGFENPHFYDVMYIPSLKMYVRLHAGPIDLPDANHPEEVVYKRSLYAMFFDSAFQSLEETVLPQGIYNPYTGWSVTPSGIAFFVDGPQSPNETDNLVMEIVSPN</sequence>
<dbReference type="Proteomes" id="UP001320603">
    <property type="component" value="Chromosome"/>
</dbReference>
<evidence type="ECO:0000313" key="2">
    <source>
        <dbReference type="Proteomes" id="UP001320603"/>
    </source>
</evidence>
<evidence type="ECO:0000313" key="1">
    <source>
        <dbReference type="EMBL" id="WWV66955.1"/>
    </source>
</evidence>
<reference evidence="1 2" key="1">
    <citation type="submission" date="2024-02" db="EMBL/GenBank/DDBJ databases">
        <title>Whole genome sequencing of Parabacteroides sp. AD58.</title>
        <authorList>
            <person name="Chaplin A.V."/>
            <person name="Pikina A.P."/>
            <person name="Sokolova S.R."/>
            <person name="Korostin D.O."/>
            <person name="Efimov B.A."/>
        </authorList>
    </citation>
    <scope>NUCLEOTIDE SEQUENCE [LARGE SCALE GENOMIC DNA]</scope>
    <source>
        <strain evidence="1 2">AD58</strain>
    </source>
</reference>
<name>A0ABZ2IUB9_9BACT</name>
<dbReference type="Pfam" id="PF13970">
    <property type="entry name" value="DUF4221"/>
    <property type="match status" value="1"/>
</dbReference>
<accession>A0ABZ2IUB9</accession>
<protein>
    <submittedName>
        <fullName evidence="1">DUF4221 family protein</fullName>
    </submittedName>
</protein>